<evidence type="ECO:0000313" key="2">
    <source>
        <dbReference type="Proteomes" id="UP000037977"/>
    </source>
</evidence>
<comment type="caution">
    <text evidence="1">The sequence shown here is derived from an EMBL/GenBank/DDBJ whole genome shotgun (WGS) entry which is preliminary data.</text>
</comment>
<reference evidence="1 2" key="1">
    <citation type="submission" date="2015-07" db="EMBL/GenBank/DDBJ databases">
        <title>Genome sequencing project for genomic taxonomy and phylogenomics of Bacillus-like bacteria.</title>
        <authorList>
            <person name="Liu B."/>
            <person name="Wang J."/>
            <person name="Zhu Y."/>
            <person name="Liu G."/>
            <person name="Chen Q."/>
            <person name="Chen Z."/>
            <person name="Che J."/>
            <person name="Ge C."/>
            <person name="Shi H."/>
            <person name="Pan Z."/>
            <person name="Liu X."/>
        </authorList>
    </citation>
    <scope>NUCLEOTIDE SEQUENCE [LARGE SCALE GENOMIC DNA]</scope>
    <source>
        <strain evidence="1 2">DSM 54</strain>
    </source>
</reference>
<gene>
    <name evidence="1" type="ORF">ADM90_20995</name>
</gene>
<dbReference type="EMBL" id="LGCI01000011">
    <property type="protein sequence ID" value="KOY80323.1"/>
    <property type="molecule type" value="Genomic_DNA"/>
</dbReference>
<dbReference type="PANTHER" id="PTHR34387:SF1">
    <property type="entry name" value="PERIPLASMIC IMMUNOGENIC PROTEIN"/>
    <property type="match status" value="1"/>
</dbReference>
<dbReference type="OrthoDB" id="9785192at2"/>
<organism evidence="1 2">
    <name type="scientific">Lysinibacillus macroides</name>
    <dbReference type="NCBI Taxonomy" id="33935"/>
    <lineage>
        <taxon>Bacteria</taxon>
        <taxon>Bacillati</taxon>
        <taxon>Bacillota</taxon>
        <taxon>Bacilli</taxon>
        <taxon>Bacillales</taxon>
        <taxon>Bacillaceae</taxon>
        <taxon>Lysinibacillus</taxon>
    </lineage>
</organism>
<dbReference type="PANTHER" id="PTHR34387">
    <property type="entry name" value="SLR1258 PROTEIN"/>
    <property type="match status" value="1"/>
</dbReference>
<dbReference type="Gene3D" id="3.30.110.170">
    <property type="entry name" value="Protein of unknown function (DUF541), domain 1"/>
    <property type="match status" value="1"/>
</dbReference>
<dbReference type="Proteomes" id="UP000037977">
    <property type="component" value="Unassembled WGS sequence"/>
</dbReference>
<dbReference type="Gene3D" id="3.30.70.2970">
    <property type="entry name" value="Protein of unknown function (DUF541), domain 2"/>
    <property type="match status" value="1"/>
</dbReference>
<accession>A0A0M9DGU7</accession>
<dbReference type="PATRIC" id="fig|33935.3.peg.4442"/>
<dbReference type="RefSeq" id="WP_053996824.1">
    <property type="nucleotide sequence ID" value="NZ_CP065643.1"/>
</dbReference>
<dbReference type="InterPro" id="IPR007497">
    <property type="entry name" value="SIMPL/DUF541"/>
</dbReference>
<evidence type="ECO:0000313" key="1">
    <source>
        <dbReference type="EMBL" id="KOY80323.1"/>
    </source>
</evidence>
<protein>
    <submittedName>
        <fullName evidence="1">Periplasmic immunogenic protein</fullName>
    </submittedName>
</protein>
<dbReference type="GO" id="GO:0006974">
    <property type="term" value="P:DNA damage response"/>
    <property type="evidence" value="ECO:0007669"/>
    <property type="project" value="TreeGrafter"/>
</dbReference>
<dbReference type="AlphaFoldDB" id="A0A0M9DGU7"/>
<dbReference type="Pfam" id="PF04402">
    <property type="entry name" value="SIMPL"/>
    <property type="match status" value="1"/>
</dbReference>
<name>A0A0M9DGU7_9BACI</name>
<dbReference type="STRING" id="33935.ADM90_20995"/>
<sequence length="214" mass="23887">MYYAQVHQQAHQPSRTITVTGNGHVMAVPTSAQLQIEVQTQGKNVQIPQQDNAVIMNQVIQALMALDIPKEKIQTATYTITPLYNFENDKQVFNGYEVNNAIIVNITNIDNIGLIIDTAIENGANRITNIQFNVDHTDDYYQQALSLALHNAQRKATTIAETMRIALPPLPIEIIEEPANTPVLYRSMADFSGATPIEQGQITIHATVRVKFQY</sequence>
<proteinExistence type="predicted"/>
<dbReference type="InterPro" id="IPR052022">
    <property type="entry name" value="26kDa_periplasmic_antigen"/>
</dbReference>
<keyword evidence="2" id="KW-1185">Reference proteome</keyword>